<evidence type="ECO:0000256" key="3">
    <source>
        <dbReference type="ARBA" id="ARBA00022553"/>
    </source>
</evidence>
<evidence type="ECO:0000256" key="8">
    <source>
        <dbReference type="PROSITE-ProRule" id="PRU00169"/>
    </source>
</evidence>
<keyword evidence="12" id="KW-1185">Reference proteome</keyword>
<dbReference type="Gene3D" id="1.10.10.60">
    <property type="entry name" value="Homeodomain-like"/>
    <property type="match status" value="2"/>
</dbReference>
<feature type="domain" description="HTH araC/xylS-type" evidence="9">
    <location>
        <begin position="430"/>
        <end position="528"/>
    </location>
</feature>
<keyword evidence="2" id="KW-0963">Cytoplasm</keyword>
<accession>A0A7X0VV38</accession>
<dbReference type="Pfam" id="PF12833">
    <property type="entry name" value="HTH_18"/>
    <property type="match status" value="1"/>
</dbReference>
<reference evidence="11 12" key="1">
    <citation type="submission" date="2020-08" db="EMBL/GenBank/DDBJ databases">
        <title>Cohnella phylogeny.</title>
        <authorList>
            <person name="Dunlap C."/>
        </authorList>
    </citation>
    <scope>NUCLEOTIDE SEQUENCE [LARGE SCALE GENOMIC DNA]</scope>
    <source>
        <strain evidence="11 12">CBP 2801</strain>
    </source>
</reference>
<dbReference type="InterPro" id="IPR020449">
    <property type="entry name" value="Tscrpt_reg_AraC-type_HTH"/>
</dbReference>
<protein>
    <submittedName>
        <fullName evidence="11">Response regulator</fullName>
    </submittedName>
</protein>
<dbReference type="GO" id="GO:0003700">
    <property type="term" value="F:DNA-binding transcription factor activity"/>
    <property type="evidence" value="ECO:0007669"/>
    <property type="project" value="InterPro"/>
</dbReference>
<dbReference type="RefSeq" id="WP_185127178.1">
    <property type="nucleotide sequence ID" value="NZ_JACJVO010000001.1"/>
</dbReference>
<dbReference type="SUPFAM" id="SSF52172">
    <property type="entry name" value="CheY-like"/>
    <property type="match status" value="1"/>
</dbReference>
<evidence type="ECO:0000259" key="9">
    <source>
        <dbReference type="PROSITE" id="PS01124"/>
    </source>
</evidence>
<keyword evidence="5" id="KW-0805">Transcription regulation</keyword>
<dbReference type="Proteomes" id="UP000564644">
    <property type="component" value="Unassembled WGS sequence"/>
</dbReference>
<dbReference type="InterPro" id="IPR018060">
    <property type="entry name" value="HTH_AraC"/>
</dbReference>
<dbReference type="InterPro" id="IPR051552">
    <property type="entry name" value="HptR"/>
</dbReference>
<comment type="subcellular location">
    <subcellularLocation>
        <location evidence="1">Cytoplasm</location>
    </subcellularLocation>
</comment>
<dbReference type="InterPro" id="IPR018062">
    <property type="entry name" value="HTH_AraC-typ_CS"/>
</dbReference>
<gene>
    <name evidence="11" type="ORF">H7C18_01230</name>
</gene>
<dbReference type="PRINTS" id="PR00032">
    <property type="entry name" value="HTHARAC"/>
</dbReference>
<dbReference type="SMART" id="SM00342">
    <property type="entry name" value="HTH_ARAC"/>
    <property type="match status" value="1"/>
</dbReference>
<dbReference type="InterPro" id="IPR001789">
    <property type="entry name" value="Sig_transdc_resp-reg_receiver"/>
</dbReference>
<dbReference type="PROSITE" id="PS50110">
    <property type="entry name" value="RESPONSE_REGULATORY"/>
    <property type="match status" value="1"/>
</dbReference>
<dbReference type="GO" id="GO:0043565">
    <property type="term" value="F:sequence-specific DNA binding"/>
    <property type="evidence" value="ECO:0007669"/>
    <property type="project" value="InterPro"/>
</dbReference>
<dbReference type="PROSITE" id="PS00041">
    <property type="entry name" value="HTH_ARAC_FAMILY_1"/>
    <property type="match status" value="1"/>
</dbReference>
<dbReference type="InterPro" id="IPR009057">
    <property type="entry name" value="Homeodomain-like_sf"/>
</dbReference>
<name>A0A7X0VV38_9BACL</name>
<dbReference type="InterPro" id="IPR011006">
    <property type="entry name" value="CheY-like_superfamily"/>
</dbReference>
<dbReference type="Gene3D" id="3.40.50.2300">
    <property type="match status" value="1"/>
</dbReference>
<keyword evidence="3 8" id="KW-0597">Phosphoprotein</keyword>
<keyword evidence="6" id="KW-0238">DNA-binding</keyword>
<keyword evidence="4" id="KW-0902">Two-component regulatory system</keyword>
<evidence type="ECO:0000256" key="4">
    <source>
        <dbReference type="ARBA" id="ARBA00023012"/>
    </source>
</evidence>
<evidence type="ECO:0000256" key="2">
    <source>
        <dbReference type="ARBA" id="ARBA00022490"/>
    </source>
</evidence>
<feature type="modified residue" description="4-aspartylphosphate" evidence="8">
    <location>
        <position position="55"/>
    </location>
</feature>
<evidence type="ECO:0000313" key="12">
    <source>
        <dbReference type="Proteomes" id="UP000564644"/>
    </source>
</evidence>
<sequence>MYRLLIVDDEPEIREGLRLKIDAERLGLDWAGEASNGIEALEKLEEELIDIVVTDMNMPVMDGVSFLETCRERYPDVRVVVITGYEDFQYARAALRNQASDYLLKPVARDELNGVLAKLTAAMDAERKKREQEAKTRWELTQYYKEMKEHFILRLVKGDLDREQTVLDGAGRFGLEDWAERDVRFLTAGFRERDVRAAGADSESATAGAPELFRLPFERICRQRAAAAAPACEAFRDPNYPGLMHFVTWEDEEWLNRFAEDLREQSRAALGFEPTAGLSRSVSGFRQWKEGYLSSLLAWNLSESELAGDDRRAENALEPTDEEMSVASRHLAKGEQDAFDRTVRHLLQEALAVSPARFVKVIFQVYLLLEAAANELRLRLDSSEQLWLRPEMALALDNVDKAGAFLGGIARKIGRRRQAEADGGDLSLIENARQYIQDNYMSDLNLTQIAERFNYNASYFSELFKNKVGKTFIQYLTEVRMAQAVRLLETTQLGLWDISELTGFGSASYFSSKFKRMYGMSPSDYRQQAPGKGKA</sequence>
<dbReference type="SMART" id="SM00448">
    <property type="entry name" value="REC"/>
    <property type="match status" value="1"/>
</dbReference>
<dbReference type="Pfam" id="PF00072">
    <property type="entry name" value="Response_reg"/>
    <property type="match status" value="1"/>
</dbReference>
<evidence type="ECO:0000256" key="5">
    <source>
        <dbReference type="ARBA" id="ARBA00023015"/>
    </source>
</evidence>
<dbReference type="GO" id="GO:0005737">
    <property type="term" value="C:cytoplasm"/>
    <property type="evidence" value="ECO:0007669"/>
    <property type="project" value="UniProtKB-SubCell"/>
</dbReference>
<dbReference type="PROSITE" id="PS01124">
    <property type="entry name" value="HTH_ARAC_FAMILY_2"/>
    <property type="match status" value="1"/>
</dbReference>
<dbReference type="AlphaFoldDB" id="A0A7X0VV38"/>
<keyword evidence="7" id="KW-0804">Transcription</keyword>
<evidence type="ECO:0000256" key="7">
    <source>
        <dbReference type="ARBA" id="ARBA00023163"/>
    </source>
</evidence>
<comment type="caution">
    <text evidence="11">The sequence shown here is derived from an EMBL/GenBank/DDBJ whole genome shotgun (WGS) entry which is preliminary data.</text>
</comment>
<evidence type="ECO:0000259" key="10">
    <source>
        <dbReference type="PROSITE" id="PS50110"/>
    </source>
</evidence>
<evidence type="ECO:0000256" key="6">
    <source>
        <dbReference type="ARBA" id="ARBA00023125"/>
    </source>
</evidence>
<dbReference type="PANTHER" id="PTHR42713">
    <property type="entry name" value="HISTIDINE KINASE-RELATED"/>
    <property type="match status" value="1"/>
</dbReference>
<dbReference type="SUPFAM" id="SSF46689">
    <property type="entry name" value="Homeodomain-like"/>
    <property type="match status" value="2"/>
</dbReference>
<organism evidence="11 12">
    <name type="scientific">Cohnella zeiphila</name>
    <dbReference type="NCBI Taxonomy" id="2761120"/>
    <lineage>
        <taxon>Bacteria</taxon>
        <taxon>Bacillati</taxon>
        <taxon>Bacillota</taxon>
        <taxon>Bacilli</taxon>
        <taxon>Bacillales</taxon>
        <taxon>Paenibacillaceae</taxon>
        <taxon>Cohnella</taxon>
    </lineage>
</organism>
<evidence type="ECO:0000256" key="1">
    <source>
        <dbReference type="ARBA" id="ARBA00004496"/>
    </source>
</evidence>
<evidence type="ECO:0000313" key="11">
    <source>
        <dbReference type="EMBL" id="MBB6729518.1"/>
    </source>
</evidence>
<dbReference type="CDD" id="cd17536">
    <property type="entry name" value="REC_YesN-like"/>
    <property type="match status" value="1"/>
</dbReference>
<dbReference type="EMBL" id="JACJVO010000001">
    <property type="protein sequence ID" value="MBB6729518.1"/>
    <property type="molecule type" value="Genomic_DNA"/>
</dbReference>
<proteinExistence type="predicted"/>
<dbReference type="GO" id="GO:0000160">
    <property type="term" value="P:phosphorelay signal transduction system"/>
    <property type="evidence" value="ECO:0007669"/>
    <property type="project" value="UniProtKB-KW"/>
</dbReference>
<dbReference type="PANTHER" id="PTHR42713:SF3">
    <property type="entry name" value="TRANSCRIPTIONAL REGULATORY PROTEIN HPTR"/>
    <property type="match status" value="1"/>
</dbReference>
<feature type="domain" description="Response regulatory" evidence="10">
    <location>
        <begin position="3"/>
        <end position="120"/>
    </location>
</feature>